<name>A0ABW5S5Z8_9BACL</name>
<evidence type="ECO:0000313" key="6">
    <source>
        <dbReference type="Proteomes" id="UP001597399"/>
    </source>
</evidence>
<evidence type="ECO:0000313" key="5">
    <source>
        <dbReference type="EMBL" id="MFD2695215.1"/>
    </source>
</evidence>
<dbReference type="RefSeq" id="WP_253060932.1">
    <property type="nucleotide sequence ID" value="NZ_JAMXWM010000007.1"/>
</dbReference>
<dbReference type="Pfam" id="PF17676">
    <property type="entry name" value="Peptidase_S66C"/>
    <property type="match status" value="1"/>
</dbReference>
<dbReference type="Proteomes" id="UP001597399">
    <property type="component" value="Unassembled WGS sequence"/>
</dbReference>
<dbReference type="InterPro" id="IPR003507">
    <property type="entry name" value="S66_fam"/>
</dbReference>
<dbReference type="Pfam" id="PF02016">
    <property type="entry name" value="Peptidase_S66"/>
    <property type="match status" value="1"/>
</dbReference>
<reference evidence="6" key="1">
    <citation type="journal article" date="2019" name="Int. J. Syst. Evol. Microbiol.">
        <title>The Global Catalogue of Microorganisms (GCM) 10K type strain sequencing project: providing services to taxonomists for standard genome sequencing and annotation.</title>
        <authorList>
            <consortium name="The Broad Institute Genomics Platform"/>
            <consortium name="The Broad Institute Genome Sequencing Center for Infectious Disease"/>
            <person name="Wu L."/>
            <person name="Ma J."/>
        </authorList>
    </citation>
    <scope>NUCLEOTIDE SEQUENCE [LARGE SCALE GENOMIC DNA]</scope>
    <source>
        <strain evidence="6">TISTR 2466</strain>
    </source>
</reference>
<dbReference type="EC" id="3.4.-.-" evidence="5"/>
<dbReference type="Gene3D" id="3.50.30.60">
    <property type="entry name" value="LD-carboxypeptidase A C-terminal domain-like"/>
    <property type="match status" value="1"/>
</dbReference>
<comment type="caution">
    <text evidence="5">The sequence shown here is derived from an EMBL/GenBank/DDBJ whole genome shotgun (WGS) entry which is preliminary data.</text>
</comment>
<organism evidence="5 6">
    <name type="scientific">Sporolactobacillus shoreicorticis</name>
    <dbReference type="NCBI Taxonomy" id="1923877"/>
    <lineage>
        <taxon>Bacteria</taxon>
        <taxon>Bacillati</taxon>
        <taxon>Bacillota</taxon>
        <taxon>Bacilli</taxon>
        <taxon>Bacillales</taxon>
        <taxon>Sporolactobacillaceae</taxon>
        <taxon>Sporolactobacillus</taxon>
    </lineage>
</organism>
<keyword evidence="2 5" id="KW-0378">Hydrolase</keyword>
<feature type="domain" description="LD-carboxypeptidase C-terminal" evidence="4">
    <location>
        <begin position="200"/>
        <end position="315"/>
    </location>
</feature>
<dbReference type="InterPro" id="IPR040449">
    <property type="entry name" value="Peptidase_S66_N"/>
</dbReference>
<accession>A0ABW5S5Z8</accession>
<evidence type="ECO:0000259" key="3">
    <source>
        <dbReference type="Pfam" id="PF02016"/>
    </source>
</evidence>
<sequence length="330" mass="37158">MLTLEKGDKIGIFSPSSPITATSPLRFTRAKHFLESKGFQIVEGCLTGKQDFYRSGTIEERAEELNELIRNNDIKMIMSTIGGTNSNSLLPYIDYRAFKRNPKIVIGYSDMTAILLAVYTQTGCPVFYGPALVPSFGEFPPFVDQTYRYFEQIVDKKSVYPIQLTAPDYWTEEAVNWEVKTKEKTQHENHWIGNNSGKVTGRLIGGNLNTMNGFWGSPYMPEIEKGDILLIEDSMKDASQVEKNFSLLKVNGVFERVSGILLGKHEQFDDEGTGRNPVDLLIEVLNGKNLPIIADFDCCHTHPMMTMPIGAQVTIDTDKKHPAVWINKTF</sequence>
<dbReference type="PANTHER" id="PTHR30237:SF5">
    <property type="entry name" value="CARBOXYPEPTIDASE VC_A0337-RELATED"/>
    <property type="match status" value="1"/>
</dbReference>
<evidence type="ECO:0000259" key="4">
    <source>
        <dbReference type="Pfam" id="PF17676"/>
    </source>
</evidence>
<dbReference type="SUPFAM" id="SSF52317">
    <property type="entry name" value="Class I glutamine amidotransferase-like"/>
    <property type="match status" value="1"/>
</dbReference>
<dbReference type="Gene3D" id="3.40.50.10740">
    <property type="entry name" value="Class I glutamine amidotransferase-like"/>
    <property type="match status" value="1"/>
</dbReference>
<dbReference type="PANTHER" id="PTHR30237">
    <property type="entry name" value="MURAMOYLTETRAPEPTIDE CARBOXYPEPTIDASE"/>
    <property type="match status" value="1"/>
</dbReference>
<feature type="domain" description="LD-carboxypeptidase N-terminal" evidence="3">
    <location>
        <begin position="10"/>
        <end position="129"/>
    </location>
</feature>
<dbReference type="GO" id="GO:0016787">
    <property type="term" value="F:hydrolase activity"/>
    <property type="evidence" value="ECO:0007669"/>
    <property type="project" value="UniProtKB-KW"/>
</dbReference>
<dbReference type="PIRSF" id="PIRSF028757">
    <property type="entry name" value="LD-carboxypeptidase"/>
    <property type="match status" value="1"/>
</dbReference>
<dbReference type="InterPro" id="IPR029062">
    <property type="entry name" value="Class_I_gatase-like"/>
</dbReference>
<proteinExistence type="inferred from homology"/>
<dbReference type="InterPro" id="IPR027478">
    <property type="entry name" value="LdcA_N"/>
</dbReference>
<evidence type="ECO:0000256" key="2">
    <source>
        <dbReference type="ARBA" id="ARBA00022801"/>
    </source>
</evidence>
<dbReference type="InterPro" id="IPR040921">
    <property type="entry name" value="Peptidase_S66C"/>
</dbReference>
<comment type="similarity">
    <text evidence="1">Belongs to the peptidase S66 family.</text>
</comment>
<dbReference type="EMBL" id="JBHUMQ010000039">
    <property type="protein sequence ID" value="MFD2695215.1"/>
    <property type="molecule type" value="Genomic_DNA"/>
</dbReference>
<keyword evidence="6" id="KW-1185">Reference proteome</keyword>
<dbReference type="InterPro" id="IPR027461">
    <property type="entry name" value="Carboxypeptidase_A_C_sf"/>
</dbReference>
<protein>
    <submittedName>
        <fullName evidence="5">S66 peptidase family protein</fullName>
        <ecNumber evidence="5">3.4.-.-</ecNumber>
    </submittedName>
</protein>
<gene>
    <name evidence="5" type="ORF">ACFSUE_16535</name>
</gene>
<dbReference type="SUPFAM" id="SSF141986">
    <property type="entry name" value="LD-carboxypeptidase A C-terminal domain-like"/>
    <property type="match status" value="1"/>
</dbReference>
<dbReference type="CDD" id="cd07062">
    <property type="entry name" value="Peptidase_S66_mccF_like"/>
    <property type="match status" value="1"/>
</dbReference>
<evidence type="ECO:0000256" key="1">
    <source>
        <dbReference type="ARBA" id="ARBA00010233"/>
    </source>
</evidence>